<keyword evidence="3" id="KW-0238">DNA-binding</keyword>
<dbReference type="Proteomes" id="UP000696413">
    <property type="component" value="Unassembled WGS sequence"/>
</dbReference>
<proteinExistence type="inferred from homology"/>
<dbReference type="InterPro" id="IPR005119">
    <property type="entry name" value="LysR_subst-bd"/>
</dbReference>
<dbReference type="RefSeq" id="WP_214396238.1">
    <property type="nucleotide sequence ID" value="NZ_JAHBOL010000072.1"/>
</dbReference>
<organism evidence="7 8">
    <name type="scientific">Mycolicibacterium goodii</name>
    <name type="common">Mycobacterium goodii</name>
    <dbReference type="NCBI Taxonomy" id="134601"/>
    <lineage>
        <taxon>Bacteria</taxon>
        <taxon>Bacillati</taxon>
        <taxon>Actinomycetota</taxon>
        <taxon>Actinomycetes</taxon>
        <taxon>Mycobacteriales</taxon>
        <taxon>Mycobacteriaceae</taxon>
        <taxon>Mycolicibacterium</taxon>
    </lineage>
</organism>
<evidence type="ECO:0000256" key="3">
    <source>
        <dbReference type="ARBA" id="ARBA00023125"/>
    </source>
</evidence>
<accession>A0ABS6HXT7</accession>
<dbReference type="EMBL" id="JAHBOM010000044">
    <property type="protein sequence ID" value="MBU8827476.1"/>
    <property type="molecule type" value="Genomic_DNA"/>
</dbReference>
<dbReference type="PROSITE" id="PS50931">
    <property type="entry name" value="HTH_LYSR"/>
    <property type="match status" value="1"/>
</dbReference>
<evidence type="ECO:0000313" key="8">
    <source>
        <dbReference type="Proteomes" id="UP000696413"/>
    </source>
</evidence>
<evidence type="ECO:0000256" key="2">
    <source>
        <dbReference type="ARBA" id="ARBA00023015"/>
    </source>
</evidence>
<sequence>MDIQELKAFLAVAEELHFGRAAERLHTAQPPLSRTIKQLERQLGAKLFERSTRLVRLTPGGEALVEPAKEVLAALTRAEIAVQNANDGAAGVVRIAFAGMSTHPHVARLARVVGSRWPGIRLELSSQNFAQPAMRKLLVRDTDIALGRWDVIPAAVESRVVMRDELVAALPDTHGLAARSEIAADQLADVGFISLPAYEGSVLPDRLQRIARANGFVANVVQVAPDTQTALALVSAEVGCHLTFASVARNAVDQRVVFIPIRGAGVELDVDLRAAWRRDDCTPALRSVLHCLFDSADDSD</sequence>
<gene>
    <name evidence="7" type="ORF">KL859_31960</name>
</gene>
<keyword evidence="2" id="KW-0805">Transcription regulation</keyword>
<keyword evidence="8" id="KW-1185">Reference proteome</keyword>
<dbReference type="SUPFAM" id="SSF53850">
    <property type="entry name" value="Periplasmic binding protein-like II"/>
    <property type="match status" value="1"/>
</dbReference>
<dbReference type="InterPro" id="IPR000847">
    <property type="entry name" value="LysR_HTH_N"/>
</dbReference>
<keyword evidence="5" id="KW-0804">Transcription</keyword>
<dbReference type="PANTHER" id="PTHR30346:SF0">
    <property type="entry name" value="HCA OPERON TRANSCRIPTIONAL ACTIVATOR HCAR"/>
    <property type="match status" value="1"/>
</dbReference>
<dbReference type="InterPro" id="IPR036390">
    <property type="entry name" value="WH_DNA-bd_sf"/>
</dbReference>
<comment type="caution">
    <text evidence="7">The sequence shown here is derived from an EMBL/GenBank/DDBJ whole genome shotgun (WGS) entry which is preliminary data.</text>
</comment>
<dbReference type="PRINTS" id="PR00039">
    <property type="entry name" value="HTHLYSR"/>
</dbReference>
<evidence type="ECO:0000256" key="5">
    <source>
        <dbReference type="ARBA" id="ARBA00023163"/>
    </source>
</evidence>
<dbReference type="Pfam" id="PF03466">
    <property type="entry name" value="LysR_substrate"/>
    <property type="match status" value="1"/>
</dbReference>
<comment type="similarity">
    <text evidence="1">Belongs to the LysR transcriptional regulatory family.</text>
</comment>
<reference evidence="7 8" key="1">
    <citation type="submission" date="2021-05" db="EMBL/GenBank/DDBJ databases">
        <title>Draft Genome Sequences of Clinical Respiratory Isolates of Mycobacterium goodii Recovered in Ireland.</title>
        <authorList>
            <person name="Flanagan P.R."/>
            <person name="Mok S."/>
            <person name="Roycroft E."/>
            <person name="Rogers T.R."/>
            <person name="Fitzgibbon M."/>
        </authorList>
    </citation>
    <scope>NUCLEOTIDE SEQUENCE [LARGE SCALE GENOMIC DNA]</scope>
    <source>
        <strain evidence="7 8">14IE55</strain>
    </source>
</reference>
<dbReference type="InterPro" id="IPR036388">
    <property type="entry name" value="WH-like_DNA-bd_sf"/>
</dbReference>
<feature type="domain" description="HTH lysR-type" evidence="6">
    <location>
        <begin position="1"/>
        <end position="58"/>
    </location>
</feature>
<evidence type="ECO:0000313" key="7">
    <source>
        <dbReference type="EMBL" id="MBU8827476.1"/>
    </source>
</evidence>
<dbReference type="Gene3D" id="1.10.10.10">
    <property type="entry name" value="Winged helix-like DNA-binding domain superfamily/Winged helix DNA-binding domain"/>
    <property type="match status" value="1"/>
</dbReference>
<dbReference type="Gene3D" id="3.40.190.10">
    <property type="entry name" value="Periplasmic binding protein-like II"/>
    <property type="match status" value="2"/>
</dbReference>
<dbReference type="PANTHER" id="PTHR30346">
    <property type="entry name" value="TRANSCRIPTIONAL DUAL REGULATOR HCAR-RELATED"/>
    <property type="match status" value="1"/>
</dbReference>
<protein>
    <submittedName>
        <fullName evidence="7">LysR family transcriptional regulator</fullName>
    </submittedName>
</protein>
<evidence type="ECO:0000256" key="4">
    <source>
        <dbReference type="ARBA" id="ARBA00023159"/>
    </source>
</evidence>
<evidence type="ECO:0000259" key="6">
    <source>
        <dbReference type="PROSITE" id="PS50931"/>
    </source>
</evidence>
<keyword evidence="4" id="KW-0010">Activator</keyword>
<dbReference type="Pfam" id="PF00126">
    <property type="entry name" value="HTH_1"/>
    <property type="match status" value="1"/>
</dbReference>
<evidence type="ECO:0000256" key="1">
    <source>
        <dbReference type="ARBA" id="ARBA00009437"/>
    </source>
</evidence>
<name>A0ABS6HXT7_MYCGD</name>
<dbReference type="CDD" id="cd08414">
    <property type="entry name" value="PBP2_LTTR_aromatics_like"/>
    <property type="match status" value="1"/>
</dbReference>
<dbReference type="SUPFAM" id="SSF46785">
    <property type="entry name" value="Winged helix' DNA-binding domain"/>
    <property type="match status" value="1"/>
</dbReference>